<protein>
    <submittedName>
        <fullName evidence="1">Uncharacterized protein</fullName>
    </submittedName>
</protein>
<reference evidence="1 2" key="1">
    <citation type="submission" date="2022-06" db="EMBL/GenBank/DDBJ databases">
        <title>Runella sp. S5 genome sequencing.</title>
        <authorList>
            <person name="Park S."/>
        </authorList>
    </citation>
    <scope>NUCLEOTIDE SEQUENCE [LARGE SCALE GENOMIC DNA]</scope>
    <source>
        <strain evidence="1 2">S5</strain>
    </source>
</reference>
<name>A0ABT1FRQ7_9BACT</name>
<accession>A0ABT1FRQ7</accession>
<sequence length="90" mass="9939">MKNFAIIYGIGDIVATYYVRAMNRGVARAKLKAEHPTSRVLTIRENLTEEKKALKEAAAQGVVAVGVQKSLNLGFSDLPLFSEDNQLKLF</sequence>
<comment type="caution">
    <text evidence="1">The sequence shown here is derived from an EMBL/GenBank/DDBJ whole genome shotgun (WGS) entry which is preliminary data.</text>
</comment>
<keyword evidence="2" id="KW-1185">Reference proteome</keyword>
<dbReference type="RefSeq" id="WP_253530001.1">
    <property type="nucleotide sequence ID" value="NZ_JAMZEL010000008.1"/>
</dbReference>
<organism evidence="1 2">
    <name type="scientific">Runella salmonicolor</name>
    <dbReference type="NCBI Taxonomy" id="2950278"/>
    <lineage>
        <taxon>Bacteria</taxon>
        <taxon>Pseudomonadati</taxon>
        <taxon>Bacteroidota</taxon>
        <taxon>Cytophagia</taxon>
        <taxon>Cytophagales</taxon>
        <taxon>Spirosomataceae</taxon>
        <taxon>Runella</taxon>
    </lineage>
</organism>
<gene>
    <name evidence="1" type="ORF">NCI00_18560</name>
</gene>
<dbReference type="EMBL" id="JAMZEL010000008">
    <property type="protein sequence ID" value="MCP1384447.1"/>
    <property type="molecule type" value="Genomic_DNA"/>
</dbReference>
<evidence type="ECO:0000313" key="2">
    <source>
        <dbReference type="Proteomes" id="UP001204772"/>
    </source>
</evidence>
<proteinExistence type="predicted"/>
<evidence type="ECO:0000313" key="1">
    <source>
        <dbReference type="EMBL" id="MCP1384447.1"/>
    </source>
</evidence>
<dbReference type="Proteomes" id="UP001204772">
    <property type="component" value="Unassembled WGS sequence"/>
</dbReference>